<accession>A0A1V0UU94</accession>
<proteinExistence type="predicted"/>
<dbReference type="EMBL" id="CP020557">
    <property type="protein sequence ID" value="ARF68741.1"/>
    <property type="molecule type" value="Genomic_DNA"/>
</dbReference>
<reference evidence="1 2" key="1">
    <citation type="submission" date="2017-03" db="EMBL/GenBank/DDBJ databases">
        <title>Paenibacillus larvae genome sequencing.</title>
        <authorList>
            <person name="Dingman D.W."/>
        </authorList>
    </citation>
    <scope>NUCLEOTIDE SEQUENCE [LARGE SCALE GENOMIC DNA]</scope>
    <source>
        <strain evidence="1 2">SAG 10367</strain>
    </source>
</reference>
<dbReference type="AlphaFoldDB" id="A0A1V0UU94"/>
<organism evidence="1 2">
    <name type="scientific">Paenibacillus larvae subsp. pulvifaciens</name>
    <dbReference type="NCBI Taxonomy" id="1477"/>
    <lineage>
        <taxon>Bacteria</taxon>
        <taxon>Bacillati</taxon>
        <taxon>Bacillota</taxon>
        <taxon>Bacilli</taxon>
        <taxon>Bacillales</taxon>
        <taxon>Paenibacillaceae</taxon>
        <taxon>Paenibacillus</taxon>
    </lineage>
</organism>
<evidence type="ECO:0000313" key="1">
    <source>
        <dbReference type="EMBL" id="ARF68741.1"/>
    </source>
</evidence>
<name>A0A1V0UU94_9BACL</name>
<protein>
    <submittedName>
        <fullName evidence="1">Uncharacterized protein</fullName>
    </submittedName>
</protein>
<evidence type="ECO:0000313" key="2">
    <source>
        <dbReference type="Proteomes" id="UP000192727"/>
    </source>
</evidence>
<dbReference type="Proteomes" id="UP000192727">
    <property type="component" value="Chromosome"/>
</dbReference>
<gene>
    <name evidence="1" type="ORF">B7C51_14475</name>
</gene>
<sequence>MQNHKEVLIAAEKVSYFKKDIRLTKEWACIQVHSFFGFDTFFSSMGEKLYAFLDIYKIIFKV</sequence>